<name>A0AAE8XYU4_9CAUD</name>
<proteinExistence type="predicted"/>
<organism evidence="1 2">
    <name type="scientific">Haloarcula tailed virus 2</name>
    <dbReference type="NCBI Taxonomy" id="2877989"/>
    <lineage>
        <taxon>Viruses</taxon>
        <taxon>Duplodnaviria</taxon>
        <taxon>Heunggongvirae</taxon>
        <taxon>Uroviricota</taxon>
        <taxon>Caudoviricetes</taxon>
        <taxon>Thumleimavirales</taxon>
        <taxon>Soleiviridae</taxon>
        <taxon>Eilatmyovirus</taxon>
        <taxon>Eilatmyovirus salis</taxon>
        <taxon>Eilatmyovirus HATV2</taxon>
    </lineage>
</organism>
<dbReference type="Proteomes" id="UP000827814">
    <property type="component" value="Segment"/>
</dbReference>
<sequence>MAHSSTKTIGPLTNKCINCSADYHKTRGTWDGNYCEDCHSYRIDNGVFPEAE</sequence>
<evidence type="ECO:0000313" key="1">
    <source>
        <dbReference type="EMBL" id="UBF23237.1"/>
    </source>
</evidence>
<gene>
    <name evidence="1" type="ORF">HATV-2_gp86</name>
</gene>
<reference evidence="1" key="1">
    <citation type="submission" date="2021-05" db="EMBL/GenBank/DDBJ databases">
        <title>Diversity, taxonomy and evolution of archaeal viruses of the class Caudoviricetes.</title>
        <authorList>
            <person name="Liu Y."/>
            <person name="Demina T.A."/>
            <person name="Roux S."/>
            <person name="Aiewsakun P."/>
            <person name="Kazlauskas D."/>
            <person name="Simmonds P."/>
            <person name="Prangishvili D."/>
            <person name="Oksanen H.M."/>
            <person name="Krupovic M."/>
        </authorList>
    </citation>
    <scope>NUCLEOTIDE SEQUENCE</scope>
    <source>
        <strain evidence="1">HATV-2/44</strain>
    </source>
</reference>
<dbReference type="EMBL" id="MZ334525">
    <property type="protein sequence ID" value="UBF23237.1"/>
    <property type="molecule type" value="Genomic_DNA"/>
</dbReference>
<protein>
    <submittedName>
        <fullName evidence="1">Uncharacterized protein</fullName>
    </submittedName>
</protein>
<evidence type="ECO:0000313" key="2">
    <source>
        <dbReference type="Proteomes" id="UP000827814"/>
    </source>
</evidence>
<keyword evidence="2" id="KW-1185">Reference proteome</keyword>
<accession>A0AAE8XYU4</accession>